<dbReference type="AlphaFoldDB" id="A0A4V4H541"/>
<dbReference type="InterPro" id="IPR011050">
    <property type="entry name" value="Pectin_lyase_fold/virulence"/>
</dbReference>
<dbReference type="Pfam" id="PF12937">
    <property type="entry name" value="F-box-like"/>
    <property type="match status" value="1"/>
</dbReference>
<organism evidence="2 3">
    <name type="scientific">Musa balbisiana</name>
    <name type="common">Banana</name>
    <dbReference type="NCBI Taxonomy" id="52838"/>
    <lineage>
        <taxon>Eukaryota</taxon>
        <taxon>Viridiplantae</taxon>
        <taxon>Streptophyta</taxon>
        <taxon>Embryophyta</taxon>
        <taxon>Tracheophyta</taxon>
        <taxon>Spermatophyta</taxon>
        <taxon>Magnoliopsida</taxon>
        <taxon>Liliopsida</taxon>
        <taxon>Zingiberales</taxon>
        <taxon>Musaceae</taxon>
        <taxon>Musa</taxon>
    </lineage>
</organism>
<protein>
    <recommendedName>
        <fullName evidence="1">F-box domain-containing protein</fullName>
    </recommendedName>
</protein>
<proteinExistence type="predicted"/>
<dbReference type="PANTHER" id="PTHR14695:SF4">
    <property type="entry name" value="PROTEIN NESSUN DORMA"/>
    <property type="match status" value="1"/>
</dbReference>
<name>A0A4V4H541_MUSBA</name>
<evidence type="ECO:0000313" key="3">
    <source>
        <dbReference type="Proteomes" id="UP000317650"/>
    </source>
</evidence>
<dbReference type="PANTHER" id="PTHR14695">
    <property type="entry name" value="SHC SH2-DOMAIN BINDING PROTEIN 1-RELATED"/>
    <property type="match status" value="1"/>
</dbReference>
<dbReference type="SUPFAM" id="SSF81383">
    <property type="entry name" value="F-box domain"/>
    <property type="match status" value="1"/>
</dbReference>
<comment type="caution">
    <text evidence="2">The sequence shown here is derived from an EMBL/GenBank/DDBJ whole genome shotgun (WGS) entry which is preliminary data.</text>
</comment>
<dbReference type="InterPro" id="IPR001810">
    <property type="entry name" value="F-box_dom"/>
</dbReference>
<evidence type="ECO:0000259" key="1">
    <source>
        <dbReference type="SMART" id="SM00256"/>
    </source>
</evidence>
<dbReference type="Proteomes" id="UP000317650">
    <property type="component" value="Chromosome 10"/>
</dbReference>
<dbReference type="SMART" id="SM00256">
    <property type="entry name" value="FBOX"/>
    <property type="match status" value="1"/>
</dbReference>
<dbReference type="Gene3D" id="1.20.1280.50">
    <property type="match status" value="1"/>
</dbReference>
<evidence type="ECO:0000313" key="2">
    <source>
        <dbReference type="EMBL" id="THU54576.1"/>
    </source>
</evidence>
<accession>A0A4V4H541</accession>
<dbReference type="STRING" id="52838.A0A4V4H541"/>
<gene>
    <name evidence="2" type="ORF">C4D60_Mb10t26550</name>
</gene>
<dbReference type="CDD" id="cd22163">
    <property type="entry name" value="F-box_AtSKIP5-like"/>
    <property type="match status" value="1"/>
</dbReference>
<reference evidence="2 3" key="1">
    <citation type="journal article" date="2019" name="Nat. Plants">
        <title>Genome sequencing of Musa balbisiana reveals subgenome evolution and function divergence in polyploid bananas.</title>
        <authorList>
            <person name="Yao X."/>
        </authorList>
    </citation>
    <scope>NUCLEOTIDE SEQUENCE [LARGE SCALE GENOMIC DNA]</scope>
    <source>
        <strain evidence="3">cv. DH-PKW</strain>
        <tissue evidence="2">Leaves</tissue>
    </source>
</reference>
<dbReference type="InterPro" id="IPR036047">
    <property type="entry name" value="F-box-like_dom_sf"/>
</dbReference>
<dbReference type="SUPFAM" id="SSF51126">
    <property type="entry name" value="Pectin lyase-like"/>
    <property type="match status" value="1"/>
</dbReference>
<feature type="domain" description="F-box" evidence="1">
    <location>
        <begin position="53"/>
        <end position="94"/>
    </location>
</feature>
<sequence length="279" mass="30694">MRFHREGDCSDILREKVADTTKERAMVKRRWKVSVAAAAAASFSAAASPIHSLDDGCLMHIFSFLTPIPDRYSIALVCHRWRCLVCHPRLWLRVENSIRNMGEPGVFPNLEAAISAARPGDTILIAPGLDHVACNIQIKKPLCLIGGGELPDDTVLTCSRGSESALEFLSTCKITNLMIRAELGCCLLHRSGRLTIEGCILQCEENPLDYLSFPIMSTANGCHAFPQPVKGHGDGVTVARTRIEGGAKAVWTSGNLVLQRVRAIYSRTSIFFWFEVAEQ</sequence>
<dbReference type="EMBL" id="PYDT01000008">
    <property type="protein sequence ID" value="THU54576.1"/>
    <property type="molecule type" value="Genomic_DNA"/>
</dbReference>
<dbReference type="InterPro" id="IPR045140">
    <property type="entry name" value="SHCBP1-like"/>
</dbReference>
<keyword evidence="3" id="KW-1185">Reference proteome</keyword>